<dbReference type="Pfam" id="PF00702">
    <property type="entry name" value="Hydrolase"/>
    <property type="match status" value="1"/>
</dbReference>
<dbReference type="InterPro" id="IPR036412">
    <property type="entry name" value="HAD-like_sf"/>
</dbReference>
<gene>
    <name evidence="1" type="ORF">SAMN06295920_104254</name>
</gene>
<dbReference type="EMBL" id="FUYM01000004">
    <property type="protein sequence ID" value="SKB62132.1"/>
    <property type="molecule type" value="Genomic_DNA"/>
</dbReference>
<reference evidence="2" key="1">
    <citation type="submission" date="2017-02" db="EMBL/GenBank/DDBJ databases">
        <authorList>
            <person name="Varghese N."/>
            <person name="Submissions S."/>
        </authorList>
    </citation>
    <scope>NUCLEOTIDE SEQUENCE [LARGE SCALE GENOMIC DNA]</scope>
    <source>
        <strain evidence="2">UM2</strain>
    </source>
</reference>
<dbReference type="OrthoDB" id="9816564at2"/>
<name>A0A1T5CRM9_9SPHN</name>
<dbReference type="RefSeq" id="WP_079648149.1">
    <property type="nucleotide sequence ID" value="NZ_FUYM01000004.1"/>
</dbReference>
<protein>
    <recommendedName>
        <fullName evidence="3">Hydrolase</fullName>
    </recommendedName>
</protein>
<evidence type="ECO:0000313" key="1">
    <source>
        <dbReference type="EMBL" id="SKB62132.1"/>
    </source>
</evidence>
<evidence type="ECO:0000313" key="2">
    <source>
        <dbReference type="Proteomes" id="UP000189818"/>
    </source>
</evidence>
<sequence>MMKISVTAQQIPNLLDRAPAGVNVLSLDCFDTLLWRNVQAPSDVFADLGLEGGAIDPRVLAERQARKGQALLTGRNEVSIEAIHARLAPGGDAAAIAASVQREIDAEARHCFGFAPVVALIRAAKAKGLTVAVVSDTYFSAAQLRTLIERAAGTEVAAAIDRIFTSSDHGISKPEGLFAPVIAALGVAPGAVLHLGDNIHADQEAPAALGIATAHFVQFDARTETRLRHEALAAVILDPATRQTVPALQPHRPLLSLRVEQEPDFVLGHDVIGPLLHGFVQWVRDEAEALAHGQDRPVRTLFLMRDGYLPMKLFDTLDAGLPIGDISISRLTAGRAGLVDEAAVRAMIERDAGKHRFDVLAGLLLLRPEEARALVGPKGDVFDLERAACTSEVAAKVVRRSARNAERLIAHVRRAGVQDGDLLMIVDLGYHGSVQDRIAPVLKARMNVETAGRYMLLRENRVSGLDKKGWFDKRHYGRETLAALGSSIAVIEQICTQSKGSVVDYHPNGKPIHETAGEKGGQSATRDRIQAGAIAYGRAATAAGRTAASDDEDCRRRMAAAVLARLMYLPSAEEVAVIGDFTHDANMGSSSHLRMLDGARATRGLRRRGLHYVQSTARMFLPGELQDQGLALNLALFGIVRSGLDVREGDFQAGGTPVPVILANAREDCLVEIDAYPTHDGYCRLTVPARGDLTVAVLLGGLYEAVQIEDVSFQPIDPIGAEPGPSDRPDIDAPYVREGLEPIAGDLFRCTPNAALLIPPLPAAGEGDYKLCVAFRPVVRRDAASEARQAA</sequence>
<evidence type="ECO:0008006" key="3">
    <source>
        <dbReference type="Google" id="ProtNLM"/>
    </source>
</evidence>
<keyword evidence="2" id="KW-1185">Reference proteome</keyword>
<organism evidence="1 2">
    <name type="scientific">Rhizorhabdus histidinilytica</name>
    <dbReference type="NCBI Taxonomy" id="439228"/>
    <lineage>
        <taxon>Bacteria</taxon>
        <taxon>Pseudomonadati</taxon>
        <taxon>Pseudomonadota</taxon>
        <taxon>Alphaproteobacteria</taxon>
        <taxon>Sphingomonadales</taxon>
        <taxon>Sphingomonadaceae</taxon>
        <taxon>Rhizorhabdus</taxon>
    </lineage>
</organism>
<dbReference type="InterPro" id="IPR023214">
    <property type="entry name" value="HAD_sf"/>
</dbReference>
<proteinExistence type="predicted"/>
<dbReference type="AlphaFoldDB" id="A0A1T5CRM9"/>
<dbReference type="STRING" id="439228.SAMN06295920_104254"/>
<dbReference type="SUPFAM" id="SSF56784">
    <property type="entry name" value="HAD-like"/>
    <property type="match status" value="1"/>
</dbReference>
<dbReference type="Gene3D" id="3.40.50.1000">
    <property type="entry name" value="HAD superfamily/HAD-like"/>
    <property type="match status" value="1"/>
</dbReference>
<accession>A0A1T5CRM9</accession>
<dbReference type="Proteomes" id="UP000189818">
    <property type="component" value="Unassembled WGS sequence"/>
</dbReference>